<dbReference type="Gene3D" id="1.20.1250.20">
    <property type="entry name" value="MFS general substrate transporter like domains"/>
    <property type="match status" value="2"/>
</dbReference>
<dbReference type="SUPFAM" id="SSF103473">
    <property type="entry name" value="MFS general substrate transporter"/>
    <property type="match status" value="1"/>
</dbReference>
<gene>
    <name evidence="7" type="ordered locus">Acid_2117</name>
</gene>
<dbReference type="Pfam" id="PF07690">
    <property type="entry name" value="MFS_1"/>
    <property type="match status" value="1"/>
</dbReference>
<keyword evidence="4 5" id="KW-0472">Membrane</keyword>
<dbReference type="OrthoDB" id="9773404at2"/>
<dbReference type="HOGENOM" id="CLU_665481_0_0_0"/>
<evidence type="ECO:0000259" key="6">
    <source>
        <dbReference type="PROSITE" id="PS50850"/>
    </source>
</evidence>
<feature type="transmembrane region" description="Helical" evidence="5">
    <location>
        <begin position="84"/>
        <end position="105"/>
    </location>
</feature>
<feature type="transmembrane region" description="Helical" evidence="5">
    <location>
        <begin position="213"/>
        <end position="233"/>
    </location>
</feature>
<comment type="subcellular location">
    <subcellularLocation>
        <location evidence="1">Membrane</location>
        <topology evidence="1">Multi-pass membrane protein</topology>
    </subcellularLocation>
</comment>
<reference evidence="7" key="1">
    <citation type="submission" date="2006-10" db="EMBL/GenBank/DDBJ databases">
        <title>Complete sequence of Solibacter usitatus Ellin6076.</title>
        <authorList>
            <consortium name="US DOE Joint Genome Institute"/>
            <person name="Copeland A."/>
            <person name="Lucas S."/>
            <person name="Lapidus A."/>
            <person name="Barry K."/>
            <person name="Detter J.C."/>
            <person name="Glavina del Rio T."/>
            <person name="Hammon N."/>
            <person name="Israni S."/>
            <person name="Dalin E."/>
            <person name="Tice H."/>
            <person name="Pitluck S."/>
            <person name="Thompson L.S."/>
            <person name="Brettin T."/>
            <person name="Bruce D."/>
            <person name="Han C."/>
            <person name="Tapia R."/>
            <person name="Gilna P."/>
            <person name="Schmutz J."/>
            <person name="Larimer F."/>
            <person name="Land M."/>
            <person name="Hauser L."/>
            <person name="Kyrpides N."/>
            <person name="Mikhailova N."/>
            <person name="Janssen P.H."/>
            <person name="Kuske C.R."/>
            <person name="Richardson P."/>
        </authorList>
    </citation>
    <scope>NUCLEOTIDE SEQUENCE</scope>
    <source>
        <strain evidence="7">Ellin6076</strain>
    </source>
</reference>
<dbReference type="GO" id="GO:0022857">
    <property type="term" value="F:transmembrane transporter activity"/>
    <property type="evidence" value="ECO:0007669"/>
    <property type="project" value="InterPro"/>
</dbReference>
<organism evidence="7">
    <name type="scientific">Solibacter usitatus (strain Ellin6076)</name>
    <dbReference type="NCBI Taxonomy" id="234267"/>
    <lineage>
        <taxon>Bacteria</taxon>
        <taxon>Pseudomonadati</taxon>
        <taxon>Acidobacteriota</taxon>
        <taxon>Terriglobia</taxon>
        <taxon>Bryobacterales</taxon>
        <taxon>Solibacteraceae</taxon>
        <taxon>Candidatus Solibacter</taxon>
    </lineage>
</organism>
<evidence type="ECO:0000256" key="2">
    <source>
        <dbReference type="ARBA" id="ARBA00022692"/>
    </source>
</evidence>
<evidence type="ECO:0000256" key="4">
    <source>
        <dbReference type="ARBA" id="ARBA00023136"/>
    </source>
</evidence>
<evidence type="ECO:0000256" key="1">
    <source>
        <dbReference type="ARBA" id="ARBA00004141"/>
    </source>
</evidence>
<evidence type="ECO:0000313" key="7">
    <source>
        <dbReference type="EMBL" id="ABJ83107.1"/>
    </source>
</evidence>
<dbReference type="InParanoid" id="Q026G2"/>
<dbReference type="STRING" id="234267.Acid_2117"/>
<dbReference type="PANTHER" id="PTHR11662:SF399">
    <property type="entry name" value="FI19708P1-RELATED"/>
    <property type="match status" value="1"/>
</dbReference>
<dbReference type="PANTHER" id="PTHR11662">
    <property type="entry name" value="SOLUTE CARRIER FAMILY 17"/>
    <property type="match status" value="1"/>
</dbReference>
<evidence type="ECO:0000256" key="3">
    <source>
        <dbReference type="ARBA" id="ARBA00022989"/>
    </source>
</evidence>
<dbReference type="AlphaFoldDB" id="Q026G2"/>
<keyword evidence="2 5" id="KW-0812">Transmembrane</keyword>
<proteinExistence type="predicted"/>
<feature type="transmembrane region" description="Helical" evidence="5">
    <location>
        <begin position="376"/>
        <end position="394"/>
    </location>
</feature>
<dbReference type="EMBL" id="CP000473">
    <property type="protein sequence ID" value="ABJ83107.1"/>
    <property type="molecule type" value="Genomic_DNA"/>
</dbReference>
<dbReference type="PROSITE" id="PS50850">
    <property type="entry name" value="MFS"/>
    <property type="match status" value="1"/>
</dbReference>
<dbReference type="InterPro" id="IPR036259">
    <property type="entry name" value="MFS_trans_sf"/>
</dbReference>
<feature type="transmembrane region" description="Helical" evidence="5">
    <location>
        <begin position="253"/>
        <end position="272"/>
    </location>
</feature>
<dbReference type="InterPro" id="IPR011701">
    <property type="entry name" value="MFS"/>
</dbReference>
<sequence length="398" mass="41798">MSHSTGATHYRWLVLGIFVLSTAINILDRATLSALAPVIKQEFSLNNEQFGWITSAFSLTYAAAAPFAGLLIDRLGLNRVISFAVGLWSCAGIATGFTSGLGGLVGCRAVLGVAEAAGIPAAGKAIHKYLLPGERALGNGVNQGGVSLGQIVAPVLATFMAVHYGWRQAFIVTGALGLAWIPLWNWAARRAPAADPPKQQAGASAAMLRDRRLWIFVVANALSMVGYYLWFSWTTLYMVDARGLTLQQAVRYVWIPPVFAAVGGFVGGWLSLRSIARGLPAPAARFRVCLAASVIAVATAAIPWLPSPAWASAGISLSILAVAAFSVNMYTLPLDVFGAAPAGFAIAALVSSYGFIAAIVAPIIGKIIDHQGYTPVIVAVAFTPLAASAVLWFSRSTR</sequence>
<dbReference type="eggNOG" id="COG2271">
    <property type="taxonomic scope" value="Bacteria"/>
</dbReference>
<dbReference type="InterPro" id="IPR050382">
    <property type="entry name" value="MFS_Na/Anion_cotransporter"/>
</dbReference>
<dbReference type="KEGG" id="sus:Acid_2117"/>
<feature type="transmembrane region" description="Helical" evidence="5">
    <location>
        <begin position="12"/>
        <end position="30"/>
    </location>
</feature>
<feature type="transmembrane region" description="Helical" evidence="5">
    <location>
        <begin position="342"/>
        <end position="364"/>
    </location>
</feature>
<evidence type="ECO:0000256" key="5">
    <source>
        <dbReference type="SAM" id="Phobius"/>
    </source>
</evidence>
<dbReference type="GO" id="GO:0016020">
    <property type="term" value="C:membrane"/>
    <property type="evidence" value="ECO:0007669"/>
    <property type="project" value="UniProtKB-SubCell"/>
</dbReference>
<feature type="transmembrane region" description="Helical" evidence="5">
    <location>
        <begin position="310"/>
        <end position="330"/>
    </location>
</feature>
<name>Q026G2_SOLUE</name>
<feature type="transmembrane region" description="Helical" evidence="5">
    <location>
        <begin position="50"/>
        <end position="72"/>
    </location>
</feature>
<protein>
    <submittedName>
        <fullName evidence="7">Major facilitator superfamily MFS_1</fullName>
    </submittedName>
</protein>
<dbReference type="InterPro" id="IPR020846">
    <property type="entry name" value="MFS_dom"/>
</dbReference>
<feature type="transmembrane region" description="Helical" evidence="5">
    <location>
        <begin position="284"/>
        <end position="304"/>
    </location>
</feature>
<feature type="domain" description="Major facilitator superfamily (MFS) profile" evidence="6">
    <location>
        <begin position="14"/>
        <end position="398"/>
    </location>
</feature>
<accession>Q026G2</accession>
<feature type="transmembrane region" description="Helical" evidence="5">
    <location>
        <begin position="169"/>
        <end position="188"/>
    </location>
</feature>
<keyword evidence="3 5" id="KW-1133">Transmembrane helix</keyword>